<evidence type="ECO:0000313" key="1">
    <source>
        <dbReference type="EMBL" id="GKX64849.1"/>
    </source>
</evidence>
<reference evidence="1" key="1">
    <citation type="journal article" date="2025" name="Int. J. Syst. Evol. Microbiol.">
        <title>Inconstantimicrobium mannanitabidum sp. nov., a novel member of the family Clostridiaceae isolated from anoxic soil under the treatment of reductive soil disinfestation.</title>
        <authorList>
            <person name="Ueki A."/>
            <person name="Tonouchi A."/>
            <person name="Honma S."/>
            <person name="Kaku N."/>
            <person name="Ueki K."/>
        </authorList>
    </citation>
    <scope>NUCLEOTIDE SEQUENCE</scope>
    <source>
        <strain evidence="1">TW13</strain>
    </source>
</reference>
<evidence type="ECO:0000313" key="2">
    <source>
        <dbReference type="Proteomes" id="UP001058074"/>
    </source>
</evidence>
<proteinExistence type="predicted"/>
<comment type="caution">
    <text evidence="1">The sequence shown here is derived from an EMBL/GenBank/DDBJ whole genome shotgun (WGS) entry which is preliminary data.</text>
</comment>
<name>A0ACB5R747_9CLOT</name>
<dbReference type="EMBL" id="BROD01000001">
    <property type="protein sequence ID" value="GKX64849.1"/>
    <property type="molecule type" value="Genomic_DNA"/>
</dbReference>
<dbReference type="Proteomes" id="UP001058074">
    <property type="component" value="Unassembled WGS sequence"/>
</dbReference>
<organism evidence="1 2">
    <name type="scientific">Inconstantimicrobium mannanitabidum</name>
    <dbReference type="NCBI Taxonomy" id="1604901"/>
    <lineage>
        <taxon>Bacteria</taxon>
        <taxon>Bacillati</taxon>
        <taxon>Bacillota</taxon>
        <taxon>Clostridia</taxon>
        <taxon>Eubacteriales</taxon>
        <taxon>Clostridiaceae</taxon>
        <taxon>Inconstantimicrobium</taxon>
    </lineage>
</organism>
<accession>A0ACB5R747</accession>
<keyword evidence="2" id="KW-1185">Reference proteome</keyword>
<gene>
    <name evidence="1" type="ORF">rsdtw13_01070</name>
</gene>
<protein>
    <submittedName>
        <fullName evidence="1">Uncharacterized protein</fullName>
    </submittedName>
</protein>
<sequence>MRNTLSHLKRTFSSQGSRCYVTSNYENPSNNFKYSIKIERNIIGLTLIYFQITTIKYFNNNYIM</sequence>